<comment type="caution">
    <text evidence="13">The sequence shown here is derived from an EMBL/GenBank/DDBJ whole genome shotgun (WGS) entry which is preliminary data.</text>
</comment>
<dbReference type="PANTHER" id="PTHR11051">
    <property type="entry name" value="GLYCOSYL HYDROLASE-RELATED"/>
    <property type="match status" value="1"/>
</dbReference>
<keyword evidence="10" id="KW-0812">Transmembrane</keyword>
<evidence type="ECO:0000256" key="6">
    <source>
        <dbReference type="ARBA" id="ARBA00022764"/>
    </source>
</evidence>
<evidence type="ECO:0000256" key="8">
    <source>
        <dbReference type="ARBA" id="ARBA00022968"/>
    </source>
</evidence>
<feature type="domain" description="Glycoside hydrolase family 65 N-terminal" evidence="12">
    <location>
        <begin position="230"/>
        <end position="516"/>
    </location>
</feature>
<dbReference type="GO" id="GO:0009277">
    <property type="term" value="C:fungal-type cell wall"/>
    <property type="evidence" value="ECO:0007669"/>
    <property type="project" value="TreeGrafter"/>
</dbReference>
<keyword evidence="14" id="KW-1185">Reference proteome</keyword>
<comment type="similarity">
    <text evidence="4">Belongs to the glycosyl hydrolase 65 family.</text>
</comment>
<dbReference type="InterPro" id="IPR012341">
    <property type="entry name" value="6hp_glycosidase-like_sf"/>
</dbReference>
<organism evidence="13 14">
    <name type="scientific">Arxiozyma heterogenica</name>
    <dbReference type="NCBI Taxonomy" id="278026"/>
    <lineage>
        <taxon>Eukaryota</taxon>
        <taxon>Fungi</taxon>
        <taxon>Dikarya</taxon>
        <taxon>Ascomycota</taxon>
        <taxon>Saccharomycotina</taxon>
        <taxon>Saccharomycetes</taxon>
        <taxon>Saccharomycetales</taxon>
        <taxon>Saccharomycetaceae</taxon>
        <taxon>Arxiozyma</taxon>
    </lineage>
</organism>
<dbReference type="GO" id="GO:0004555">
    <property type="term" value="F:alpha,alpha-trehalase activity"/>
    <property type="evidence" value="ECO:0007669"/>
    <property type="project" value="UniProtKB-EC"/>
</dbReference>
<keyword evidence="10" id="KW-1133">Transmembrane helix</keyword>
<evidence type="ECO:0000256" key="10">
    <source>
        <dbReference type="SAM" id="Phobius"/>
    </source>
</evidence>
<comment type="catalytic activity">
    <reaction evidence="1">
        <text>alpha,alpha-trehalose + H2O = alpha-D-glucose + beta-D-glucose</text>
        <dbReference type="Rhea" id="RHEA:32675"/>
        <dbReference type="ChEBI" id="CHEBI:15377"/>
        <dbReference type="ChEBI" id="CHEBI:15903"/>
        <dbReference type="ChEBI" id="CHEBI:16551"/>
        <dbReference type="ChEBI" id="CHEBI:17925"/>
        <dbReference type="EC" id="3.2.1.28"/>
    </reaction>
</comment>
<comment type="subcellular location">
    <subcellularLocation>
        <location evidence="3">Membrane</location>
        <topology evidence="3">Single-pass type II membrane protein</topology>
    </subcellularLocation>
    <subcellularLocation>
        <location evidence="2">Periplasm</location>
    </subcellularLocation>
</comment>
<sequence length="1306" mass="148054">MDKFTNIWSIFISKSKHAYIFLSNINEGRNQNFHPNNSNYSNNNLSNETFKINNVPFNKPESEYIHDNNHNSDTTDDSYLLTDFDLSFPDTFIHTDQFAMNDNTSDIENIPSPSLSNSNKNRLYKIVLSTGIMVISLCVGILFIYLSNASSIMRTSVSDTYSNVQQGRNPSDLFNFKRQGIIQPANFSHSLTYNSEIRRSSKKLYELLSGSDTSFYDDENMILGTTWFTKNVYSRQPYVANGYIGSRLPNVGFGYALDTLNFWSDEPGTLNNGWPLRNQRYAGSFISDFYSLESTLNSTNFPELDDLGYSTVIASIPEWTNLQIKVTDRQRIINHTAWFNPVDVQLDDISNYNQNLSMKDGIVTTEMDWYNKLIHIKSEVWAHRRIHPLGVMKLEISLNIDQIDDHDGGGAGNFDHLEIDIYDILDFKTSERTVLKELAIDEKNDAIYITVQPNNVPYSNASIYSTCVIKTKNSNMTVEKLFQKEENKVSLARKTILSRDSPSIQIEKYVGIMSSEFQTNIIYENCSTLEVAKDIVLEHKGKYNELLSSHKKAWYALYNDAFIEIPSDALLEMTARSSLYQLLANTRHYNVSERGLPVGVCGLSSDSYGGMVFWDADIWMAPALLPFFPKVAQNMNNYRNSTHQQARLNAERAGYSGAVYPWTSGRYANCTSTGPCIDYEYHINVDIALATFSIYMNGATGIDDNYLKYTTWPIVRDAAQFFTEYVKYNETLKQYETYNLTDPDEYANNINNGAFTNAGIKTLLKWAIDIGNHLGESVDEKWEDVSHNIHIPRSKSNITLEYSGMNNTVEIKQADVTLMVYPLGYINDESILYNAIKDLYYYSERQSASGPAMTYPVFSAAAASLLNHGSSSQSYLYKSVLPYLRQPFAQFSEQADDNFLTNGFTQPAFPFLTANGGFLQSILFGLTGIRYSYDVDPLTKRMSRVLKFNPMQLPLMPGGLAIRNFKYMGQVLDIIIDDYNGTIVHKYGNKPIKILVPERLLSVDRDIDVYTRSTDEYNPVHHNESKSHQTASLNNTGQYYILNPKQEFVLPLFKPGLNIANNIAENQYITNLTAGVAGDVSFSAIDGNNYTHWQPLDKEAEGRLLIDLGRGNAQKIIKGTVLWGQRPAKYLSVSILPHSDIIEQIISNITSILEKSSLVTVKQTINELLKNISSVDTDHKECIKDVLTVLDWKSDKINTIGKQVPDIGLFYEKFVTVIEKLEITPSEPYFGELMEKSSIELLPSNKTDFVIDYSKLNFNNTLRCFNHSSHLTDDLKSRYIVLSVIGTFDDDSDSKGATIKEIAFST</sequence>
<dbReference type="InterPro" id="IPR005195">
    <property type="entry name" value="Glyco_hydro_65_M"/>
</dbReference>
<keyword evidence="6" id="KW-0574">Periplasm</keyword>
<dbReference type="Gene3D" id="2.70.98.40">
    <property type="entry name" value="Glycoside hydrolase, family 65, N-terminal domain"/>
    <property type="match status" value="1"/>
</dbReference>
<feature type="transmembrane region" description="Helical" evidence="10">
    <location>
        <begin position="126"/>
        <end position="146"/>
    </location>
</feature>
<gene>
    <name evidence="13" type="ORF">RI543_002419</name>
</gene>
<dbReference type="Gene3D" id="1.50.10.10">
    <property type="match status" value="1"/>
</dbReference>
<keyword evidence="9" id="KW-0325">Glycoprotein</keyword>
<evidence type="ECO:0000313" key="13">
    <source>
        <dbReference type="EMBL" id="KAK5779880.1"/>
    </source>
</evidence>
<evidence type="ECO:0000259" key="12">
    <source>
        <dbReference type="Pfam" id="PF03636"/>
    </source>
</evidence>
<keyword evidence="8" id="KW-0735">Signal-anchor</keyword>
<reference evidence="14" key="1">
    <citation type="submission" date="2023-07" db="EMBL/GenBank/DDBJ databases">
        <title>A draft genome of Kazachstania heterogenica Y-27499.</title>
        <authorList>
            <person name="Donic C."/>
            <person name="Kralova J.S."/>
            <person name="Fidel L."/>
            <person name="Ben-Dor S."/>
            <person name="Jung S."/>
        </authorList>
    </citation>
    <scope>NUCLEOTIDE SEQUENCE [LARGE SCALE GENOMIC DNA]</scope>
    <source>
        <strain evidence="14">Y27499</strain>
    </source>
</reference>
<dbReference type="Pfam" id="PF03632">
    <property type="entry name" value="Glyco_hydro_65m"/>
    <property type="match status" value="1"/>
</dbReference>
<dbReference type="EC" id="3.2.1.28" evidence="5"/>
<dbReference type="GO" id="GO:0042597">
    <property type="term" value="C:periplasmic space"/>
    <property type="evidence" value="ECO:0007669"/>
    <property type="project" value="UniProtKB-SubCell"/>
</dbReference>
<evidence type="ECO:0000256" key="1">
    <source>
        <dbReference type="ARBA" id="ARBA00001576"/>
    </source>
</evidence>
<dbReference type="InterPro" id="IPR005196">
    <property type="entry name" value="Glyco_hydro_65_N"/>
</dbReference>
<dbReference type="SUPFAM" id="SSF48208">
    <property type="entry name" value="Six-hairpin glycosidases"/>
    <property type="match status" value="1"/>
</dbReference>
<dbReference type="GO" id="GO:0015976">
    <property type="term" value="P:carbon utilization"/>
    <property type="evidence" value="ECO:0007669"/>
    <property type="project" value="UniProtKB-ARBA"/>
</dbReference>
<keyword evidence="10" id="KW-0472">Membrane</keyword>
<dbReference type="GO" id="GO:0016020">
    <property type="term" value="C:membrane"/>
    <property type="evidence" value="ECO:0007669"/>
    <property type="project" value="UniProtKB-SubCell"/>
</dbReference>
<evidence type="ECO:0000256" key="7">
    <source>
        <dbReference type="ARBA" id="ARBA00022801"/>
    </source>
</evidence>
<dbReference type="EMBL" id="JAWIZZ010000045">
    <property type="protein sequence ID" value="KAK5779880.1"/>
    <property type="molecule type" value="Genomic_DNA"/>
</dbReference>
<evidence type="ECO:0000256" key="3">
    <source>
        <dbReference type="ARBA" id="ARBA00004606"/>
    </source>
</evidence>
<dbReference type="Proteomes" id="UP001306508">
    <property type="component" value="Unassembled WGS sequence"/>
</dbReference>
<evidence type="ECO:0000256" key="9">
    <source>
        <dbReference type="ARBA" id="ARBA00023180"/>
    </source>
</evidence>
<evidence type="ECO:0000259" key="11">
    <source>
        <dbReference type="Pfam" id="PF03632"/>
    </source>
</evidence>
<evidence type="ECO:0000256" key="2">
    <source>
        <dbReference type="ARBA" id="ARBA00004418"/>
    </source>
</evidence>
<dbReference type="GO" id="GO:0005993">
    <property type="term" value="P:trehalose catabolic process"/>
    <property type="evidence" value="ECO:0007669"/>
    <property type="project" value="TreeGrafter"/>
</dbReference>
<feature type="domain" description="Glycoside hydrolase family 65 central catalytic" evidence="11">
    <location>
        <begin position="578"/>
        <end position="796"/>
    </location>
</feature>
<name>A0AAN8A8Q0_9SACH</name>
<dbReference type="InterPro" id="IPR037018">
    <property type="entry name" value="GH65_N"/>
</dbReference>
<dbReference type="InterPro" id="IPR008928">
    <property type="entry name" value="6-hairpin_glycosidase_sf"/>
</dbReference>
<keyword evidence="7" id="KW-0378">Hydrolase</keyword>
<evidence type="ECO:0000256" key="5">
    <source>
        <dbReference type="ARBA" id="ARBA00012757"/>
    </source>
</evidence>
<protein>
    <recommendedName>
        <fullName evidence="5">alpha,alpha-trehalase</fullName>
        <ecNumber evidence="5">3.2.1.28</ecNumber>
    </recommendedName>
</protein>
<evidence type="ECO:0000313" key="14">
    <source>
        <dbReference type="Proteomes" id="UP001306508"/>
    </source>
</evidence>
<dbReference type="FunFam" id="1.50.10.10:FF:000032">
    <property type="entry name" value="Vacuolar acid trehalase"/>
    <property type="match status" value="1"/>
</dbReference>
<dbReference type="Pfam" id="PF03636">
    <property type="entry name" value="Glyco_hydro_65N"/>
    <property type="match status" value="1"/>
</dbReference>
<accession>A0AAN8A8Q0</accession>
<proteinExistence type="inferred from homology"/>
<dbReference type="PANTHER" id="PTHR11051:SF8">
    <property type="entry name" value="PROTEIN-GLUCOSYLGALACTOSYLHYDROXYLYSINE GLUCOSIDASE"/>
    <property type="match status" value="1"/>
</dbReference>
<evidence type="ECO:0000256" key="4">
    <source>
        <dbReference type="ARBA" id="ARBA00006768"/>
    </source>
</evidence>